<protein>
    <submittedName>
        <fullName evidence="3">Uncharacterized protein</fullName>
    </submittedName>
</protein>
<dbReference type="AlphaFoldDB" id="A0ABD0WLP2"/>
<feature type="region of interest" description="Disordered" evidence="2">
    <location>
        <begin position="1"/>
        <end position="76"/>
    </location>
</feature>
<evidence type="ECO:0000313" key="4">
    <source>
        <dbReference type="Proteomes" id="UP001557470"/>
    </source>
</evidence>
<comment type="caution">
    <text evidence="3">The sequence shown here is derived from an EMBL/GenBank/DDBJ whole genome shotgun (WGS) entry which is preliminary data.</text>
</comment>
<dbReference type="EMBL" id="JAGEUA010000009">
    <property type="protein sequence ID" value="KAL0965646.1"/>
    <property type="molecule type" value="Genomic_DNA"/>
</dbReference>
<feature type="compositionally biased region" description="Polar residues" evidence="2">
    <location>
        <begin position="44"/>
        <end position="58"/>
    </location>
</feature>
<feature type="compositionally biased region" description="Basic residues" evidence="2">
    <location>
        <begin position="1"/>
        <end position="12"/>
    </location>
</feature>
<dbReference type="PANTHER" id="PTHR14429">
    <property type="entry name" value="FIBROSIN FAMILY MEMBER"/>
    <property type="match status" value="1"/>
</dbReference>
<dbReference type="PANTHER" id="PTHR14429:SF20">
    <property type="entry name" value="FIBROSIN-1-LIKE PROTEIN"/>
    <property type="match status" value="1"/>
</dbReference>
<dbReference type="InterPro" id="IPR023246">
    <property type="entry name" value="AUTS2"/>
</dbReference>
<sequence length="99" mass="11432">MDGKIKRSRRSRSQRDRVRRRDAIDRNDQNRSPSSGSERGQSSVRNTALCNYGKNTNVCYDRPPRPSRRKRRGSVSQEDIIDGFAIASYLTLDSLEVRM</sequence>
<gene>
    <name evidence="3" type="ORF">UPYG_G00283920</name>
</gene>
<evidence type="ECO:0000256" key="2">
    <source>
        <dbReference type="SAM" id="MobiDB-lite"/>
    </source>
</evidence>
<organism evidence="3 4">
    <name type="scientific">Umbra pygmaea</name>
    <name type="common">Eastern mudminnow</name>
    <dbReference type="NCBI Taxonomy" id="75934"/>
    <lineage>
        <taxon>Eukaryota</taxon>
        <taxon>Metazoa</taxon>
        <taxon>Chordata</taxon>
        <taxon>Craniata</taxon>
        <taxon>Vertebrata</taxon>
        <taxon>Euteleostomi</taxon>
        <taxon>Actinopterygii</taxon>
        <taxon>Neopterygii</taxon>
        <taxon>Teleostei</taxon>
        <taxon>Protacanthopterygii</taxon>
        <taxon>Esociformes</taxon>
        <taxon>Umbridae</taxon>
        <taxon>Umbra</taxon>
    </lineage>
</organism>
<keyword evidence="1" id="KW-0597">Phosphoprotein</keyword>
<keyword evidence="4" id="KW-1185">Reference proteome</keyword>
<feature type="compositionally biased region" description="Basic and acidic residues" evidence="2">
    <location>
        <begin position="13"/>
        <end position="29"/>
    </location>
</feature>
<dbReference type="Proteomes" id="UP001557470">
    <property type="component" value="Unassembled WGS sequence"/>
</dbReference>
<reference evidence="3 4" key="1">
    <citation type="submission" date="2024-06" db="EMBL/GenBank/DDBJ databases">
        <authorList>
            <person name="Pan Q."/>
            <person name="Wen M."/>
            <person name="Jouanno E."/>
            <person name="Zahm M."/>
            <person name="Klopp C."/>
            <person name="Cabau C."/>
            <person name="Louis A."/>
            <person name="Berthelot C."/>
            <person name="Parey E."/>
            <person name="Roest Crollius H."/>
            <person name="Montfort J."/>
            <person name="Robinson-Rechavi M."/>
            <person name="Bouchez O."/>
            <person name="Lampietro C."/>
            <person name="Lopez Roques C."/>
            <person name="Donnadieu C."/>
            <person name="Postlethwait J."/>
            <person name="Bobe J."/>
            <person name="Verreycken H."/>
            <person name="Guiguen Y."/>
        </authorList>
    </citation>
    <scope>NUCLEOTIDE SEQUENCE [LARGE SCALE GENOMIC DNA]</scope>
    <source>
        <strain evidence="3">Up_M1</strain>
        <tissue evidence="3">Testis</tissue>
    </source>
</reference>
<feature type="compositionally biased region" description="Low complexity" evidence="2">
    <location>
        <begin position="31"/>
        <end position="43"/>
    </location>
</feature>
<name>A0ABD0WLP2_UMBPY</name>
<evidence type="ECO:0000256" key="1">
    <source>
        <dbReference type="ARBA" id="ARBA00022553"/>
    </source>
</evidence>
<evidence type="ECO:0000313" key="3">
    <source>
        <dbReference type="EMBL" id="KAL0965646.1"/>
    </source>
</evidence>
<proteinExistence type="predicted"/>
<accession>A0ABD0WLP2</accession>